<dbReference type="AlphaFoldDB" id="A0A0D3HUD3"/>
<dbReference type="PaxDb" id="65489-OBART12G11720.1"/>
<evidence type="ECO:0000313" key="2">
    <source>
        <dbReference type="Proteomes" id="UP000026960"/>
    </source>
</evidence>
<name>A0A0D3HUD3_9ORYZ</name>
<sequence length="81" mass="9230">MPPSTKMWSSRSRATRRRKRWGRSWWRRRKGRGSYRIGGNTAENNDAVLSAPHNYEEGEEVVGVKLRSAASQQACGPPVEM</sequence>
<reference evidence="1" key="1">
    <citation type="journal article" date="2009" name="Rice">
        <title>De Novo Next Generation Sequencing of Plant Genomes.</title>
        <authorList>
            <person name="Rounsley S."/>
            <person name="Marri P.R."/>
            <person name="Yu Y."/>
            <person name="He R."/>
            <person name="Sisneros N."/>
            <person name="Goicoechea J.L."/>
            <person name="Lee S.J."/>
            <person name="Angelova A."/>
            <person name="Kudrna D."/>
            <person name="Luo M."/>
            <person name="Affourtit J."/>
            <person name="Desany B."/>
            <person name="Knight J."/>
            <person name="Niazi F."/>
            <person name="Egholm M."/>
            <person name="Wing R.A."/>
        </authorList>
    </citation>
    <scope>NUCLEOTIDE SEQUENCE [LARGE SCALE GENOMIC DNA]</scope>
    <source>
        <strain evidence="1">cv. IRGC 105608</strain>
    </source>
</reference>
<organism evidence="1">
    <name type="scientific">Oryza barthii</name>
    <dbReference type="NCBI Taxonomy" id="65489"/>
    <lineage>
        <taxon>Eukaryota</taxon>
        <taxon>Viridiplantae</taxon>
        <taxon>Streptophyta</taxon>
        <taxon>Embryophyta</taxon>
        <taxon>Tracheophyta</taxon>
        <taxon>Spermatophyta</taxon>
        <taxon>Magnoliopsida</taxon>
        <taxon>Liliopsida</taxon>
        <taxon>Poales</taxon>
        <taxon>Poaceae</taxon>
        <taxon>BOP clade</taxon>
        <taxon>Oryzoideae</taxon>
        <taxon>Oryzeae</taxon>
        <taxon>Oryzinae</taxon>
        <taxon>Oryza</taxon>
    </lineage>
</organism>
<protein>
    <submittedName>
        <fullName evidence="1">Uncharacterized protein</fullName>
    </submittedName>
</protein>
<dbReference type="Gramene" id="OBART12G11720.1">
    <property type="protein sequence ID" value="OBART12G11720.1"/>
    <property type="gene ID" value="OBART12G11720"/>
</dbReference>
<dbReference type="Proteomes" id="UP000026960">
    <property type="component" value="Chromosome 12"/>
</dbReference>
<proteinExistence type="predicted"/>
<accession>A0A0D3HUD3</accession>
<reference evidence="1" key="2">
    <citation type="submission" date="2015-03" db="UniProtKB">
        <authorList>
            <consortium name="EnsemblPlants"/>
        </authorList>
    </citation>
    <scope>IDENTIFICATION</scope>
</reference>
<dbReference type="EnsemblPlants" id="OBART12G11720.1">
    <property type="protein sequence ID" value="OBART12G11720.1"/>
    <property type="gene ID" value="OBART12G11720"/>
</dbReference>
<keyword evidence="2" id="KW-1185">Reference proteome</keyword>
<evidence type="ECO:0000313" key="1">
    <source>
        <dbReference type="EnsemblPlants" id="OBART12G11720.1"/>
    </source>
</evidence>
<dbReference type="HOGENOM" id="CLU_2577776_0_0_1"/>